<dbReference type="SUPFAM" id="SSF46785">
    <property type="entry name" value="Winged helix' DNA-binding domain"/>
    <property type="match status" value="1"/>
</dbReference>
<reference evidence="2" key="1">
    <citation type="journal article" date="2014" name="Front. Microbiol.">
        <title>High frequency of phylogenetically diverse reductive dehalogenase-homologous genes in deep subseafloor sedimentary metagenomes.</title>
        <authorList>
            <person name="Kawai M."/>
            <person name="Futagami T."/>
            <person name="Toyoda A."/>
            <person name="Takaki Y."/>
            <person name="Nishi S."/>
            <person name="Hori S."/>
            <person name="Arai W."/>
            <person name="Tsubouchi T."/>
            <person name="Morono Y."/>
            <person name="Uchiyama I."/>
            <person name="Ito T."/>
            <person name="Fujiyama A."/>
            <person name="Inagaki F."/>
            <person name="Takami H."/>
        </authorList>
    </citation>
    <scope>NUCLEOTIDE SEQUENCE</scope>
    <source>
        <strain evidence="2">Expedition CK06-06</strain>
    </source>
</reference>
<dbReference type="InterPro" id="IPR036390">
    <property type="entry name" value="WH_DNA-bd_sf"/>
</dbReference>
<dbReference type="InterPro" id="IPR039422">
    <property type="entry name" value="MarR/SlyA-like"/>
</dbReference>
<dbReference type="Pfam" id="PF01047">
    <property type="entry name" value="MarR"/>
    <property type="match status" value="1"/>
</dbReference>
<gene>
    <name evidence="2" type="ORF">S01H1_11346</name>
</gene>
<sequence>MDNRRKTIEEITEALYSIRRKIASEMHLLSDEMQITHPQWIVLHHVRKSRIINIKDLANLLAITSSAATQIVDGLVKKGLLLRKRNKEDRRILNIELSAVARDKFDSIKSASFNTLSALFDALDDEELQNYRDLNNKIISRIPAGSTGRKEKD</sequence>
<feature type="domain" description="HTH marR-type" evidence="1">
    <location>
        <begin position="8"/>
        <end position="140"/>
    </location>
</feature>
<dbReference type="InterPro" id="IPR036388">
    <property type="entry name" value="WH-like_DNA-bd_sf"/>
</dbReference>
<dbReference type="GO" id="GO:0003700">
    <property type="term" value="F:DNA-binding transcription factor activity"/>
    <property type="evidence" value="ECO:0007669"/>
    <property type="project" value="InterPro"/>
</dbReference>
<dbReference type="AlphaFoldDB" id="X0SU20"/>
<name>X0SU20_9ZZZZ</name>
<dbReference type="PRINTS" id="PR00598">
    <property type="entry name" value="HTHMARR"/>
</dbReference>
<accession>X0SU20</accession>
<evidence type="ECO:0000313" key="2">
    <source>
        <dbReference type="EMBL" id="GAF78641.1"/>
    </source>
</evidence>
<dbReference type="PROSITE" id="PS50995">
    <property type="entry name" value="HTH_MARR_2"/>
    <property type="match status" value="1"/>
</dbReference>
<dbReference type="EMBL" id="BARS01005784">
    <property type="protein sequence ID" value="GAF78641.1"/>
    <property type="molecule type" value="Genomic_DNA"/>
</dbReference>
<dbReference type="PANTHER" id="PTHR33164">
    <property type="entry name" value="TRANSCRIPTIONAL REGULATOR, MARR FAMILY"/>
    <property type="match status" value="1"/>
</dbReference>
<dbReference type="GO" id="GO:0006950">
    <property type="term" value="P:response to stress"/>
    <property type="evidence" value="ECO:0007669"/>
    <property type="project" value="TreeGrafter"/>
</dbReference>
<dbReference type="SMART" id="SM00347">
    <property type="entry name" value="HTH_MARR"/>
    <property type="match status" value="1"/>
</dbReference>
<proteinExistence type="predicted"/>
<dbReference type="PANTHER" id="PTHR33164:SF57">
    <property type="entry name" value="MARR-FAMILY TRANSCRIPTIONAL REGULATOR"/>
    <property type="match status" value="1"/>
</dbReference>
<dbReference type="Gene3D" id="1.10.10.10">
    <property type="entry name" value="Winged helix-like DNA-binding domain superfamily/Winged helix DNA-binding domain"/>
    <property type="match status" value="1"/>
</dbReference>
<organism evidence="2">
    <name type="scientific">marine sediment metagenome</name>
    <dbReference type="NCBI Taxonomy" id="412755"/>
    <lineage>
        <taxon>unclassified sequences</taxon>
        <taxon>metagenomes</taxon>
        <taxon>ecological metagenomes</taxon>
    </lineage>
</organism>
<dbReference type="InterPro" id="IPR000835">
    <property type="entry name" value="HTH_MarR-typ"/>
</dbReference>
<evidence type="ECO:0000259" key="1">
    <source>
        <dbReference type="PROSITE" id="PS50995"/>
    </source>
</evidence>
<comment type="caution">
    <text evidence="2">The sequence shown here is derived from an EMBL/GenBank/DDBJ whole genome shotgun (WGS) entry which is preliminary data.</text>
</comment>
<protein>
    <recommendedName>
        <fullName evidence="1">HTH marR-type domain-containing protein</fullName>
    </recommendedName>
</protein>